<feature type="transmembrane region" description="Helical" evidence="1">
    <location>
        <begin position="20"/>
        <end position="39"/>
    </location>
</feature>
<evidence type="ECO:0000256" key="1">
    <source>
        <dbReference type="SAM" id="Phobius"/>
    </source>
</evidence>
<evidence type="ECO:0000313" key="3">
    <source>
        <dbReference type="Proteomes" id="UP000231343"/>
    </source>
</evidence>
<proteinExistence type="predicted"/>
<dbReference type="Proteomes" id="UP000231343">
    <property type="component" value="Unassembled WGS sequence"/>
</dbReference>
<gene>
    <name evidence="2" type="ORF">COT42_07860</name>
</gene>
<dbReference type="AlphaFoldDB" id="A0A2H0XUA2"/>
<evidence type="ECO:0008006" key="4">
    <source>
        <dbReference type="Google" id="ProtNLM"/>
    </source>
</evidence>
<accession>A0A2H0XUA2</accession>
<keyword evidence="1" id="KW-0472">Membrane</keyword>
<comment type="caution">
    <text evidence="2">The sequence shown here is derived from an EMBL/GenBank/DDBJ whole genome shotgun (WGS) entry which is preliminary data.</text>
</comment>
<reference evidence="2 3" key="1">
    <citation type="submission" date="2017-09" db="EMBL/GenBank/DDBJ databases">
        <title>Depth-based differentiation of microbial function through sediment-hosted aquifers and enrichment of novel symbionts in the deep terrestrial subsurface.</title>
        <authorList>
            <person name="Probst A.J."/>
            <person name="Ladd B."/>
            <person name="Jarett J.K."/>
            <person name="Geller-Mcgrath D.E."/>
            <person name="Sieber C.M."/>
            <person name="Emerson J.B."/>
            <person name="Anantharaman K."/>
            <person name="Thomas B.C."/>
            <person name="Malmstrom R."/>
            <person name="Stieglmeier M."/>
            <person name="Klingl A."/>
            <person name="Woyke T."/>
            <person name="Ryan C.M."/>
            <person name="Banfield J.F."/>
        </authorList>
    </citation>
    <scope>NUCLEOTIDE SEQUENCE [LARGE SCALE GENOMIC DNA]</scope>
    <source>
        <strain evidence="2">CG08_land_8_20_14_0_20_45_16</strain>
    </source>
</reference>
<sequence>MNQETLRDIKGVYYQFDWETFLFLLLVILLLGAALYFALQWLSKRQKKAPAAEPIKAEPQKSFSELVEELNPEKHFEQKMIKEYYFNLTEIIRQYLAQNYRVETLGKTSLEIIEAIESKERNFDKVKFLDRFLAACDLVKFAKYQPTLVELKEKKSQALIIVKKEKTNAAL</sequence>
<organism evidence="2 3">
    <name type="scientific">Candidatus Saganbacteria bacterium CG08_land_8_20_14_0_20_45_16</name>
    <dbReference type="NCBI Taxonomy" id="2014293"/>
    <lineage>
        <taxon>Bacteria</taxon>
        <taxon>Bacillati</taxon>
        <taxon>Saganbacteria</taxon>
    </lineage>
</organism>
<name>A0A2H0XUA2_UNCSA</name>
<dbReference type="EMBL" id="PEYM01000129">
    <property type="protein sequence ID" value="PIS28493.1"/>
    <property type="molecule type" value="Genomic_DNA"/>
</dbReference>
<protein>
    <recommendedName>
        <fullName evidence="4">DUF4381 domain-containing protein</fullName>
    </recommendedName>
</protein>
<keyword evidence="1" id="KW-1133">Transmembrane helix</keyword>
<evidence type="ECO:0000313" key="2">
    <source>
        <dbReference type="EMBL" id="PIS28493.1"/>
    </source>
</evidence>
<keyword evidence="1" id="KW-0812">Transmembrane</keyword>